<reference evidence="3 4" key="1">
    <citation type="submission" date="2014-11" db="EMBL/GenBank/DDBJ databases">
        <title>Whole genome shotgun sequence of Sphingomonas parapaucimobilis NBRC 15100.</title>
        <authorList>
            <person name="Katano-Makiyama Y."/>
            <person name="Hosoyama A."/>
            <person name="Hashimoto M."/>
            <person name="Hosoyama Y."/>
            <person name="Noguchi M."/>
            <person name="Numata M."/>
            <person name="Tsuchikane K."/>
            <person name="Hirakata S."/>
            <person name="Uohara A."/>
            <person name="Shimodaira J."/>
            <person name="Ohji S."/>
            <person name="Ichikawa N."/>
            <person name="Kimura A."/>
            <person name="Yamazoe A."/>
            <person name="Fujita N."/>
        </authorList>
    </citation>
    <scope>NUCLEOTIDE SEQUENCE [LARGE SCALE GENOMIC DNA]</scope>
    <source>
        <strain evidence="3 4">NBRC 15100</strain>
    </source>
</reference>
<dbReference type="OrthoDB" id="7582426at2"/>
<evidence type="ECO:0000313" key="4">
    <source>
        <dbReference type="Proteomes" id="UP000032305"/>
    </source>
</evidence>
<keyword evidence="4" id="KW-1185">Reference proteome</keyword>
<accession>A0A0A1WAA1</accession>
<comment type="caution">
    <text evidence="3">The sequence shown here is derived from an EMBL/GenBank/DDBJ whole genome shotgun (WGS) entry which is preliminary data.</text>
</comment>
<gene>
    <name evidence="3" type="ORF">SP5_070_00140</name>
</gene>
<feature type="region of interest" description="Disordered" evidence="1">
    <location>
        <begin position="125"/>
        <end position="147"/>
    </location>
</feature>
<dbReference type="Proteomes" id="UP000032305">
    <property type="component" value="Unassembled WGS sequence"/>
</dbReference>
<dbReference type="AlphaFoldDB" id="A0A0A1WAA1"/>
<feature type="transmembrane region" description="Helical" evidence="2">
    <location>
        <begin position="44"/>
        <end position="62"/>
    </location>
</feature>
<dbReference type="RefSeq" id="WP_042489463.1">
    <property type="nucleotide sequence ID" value="NZ_BBPI01000070.1"/>
</dbReference>
<keyword evidence="2" id="KW-0472">Membrane</keyword>
<dbReference type="eggNOG" id="ENOG50319BC">
    <property type="taxonomic scope" value="Bacteria"/>
</dbReference>
<organism evidence="3 4">
    <name type="scientific">Sphingomonas parapaucimobilis NBRC 15100</name>
    <dbReference type="NCBI Taxonomy" id="1219049"/>
    <lineage>
        <taxon>Bacteria</taxon>
        <taxon>Pseudomonadati</taxon>
        <taxon>Pseudomonadota</taxon>
        <taxon>Alphaproteobacteria</taxon>
        <taxon>Sphingomonadales</taxon>
        <taxon>Sphingomonadaceae</taxon>
        <taxon>Sphingomonas</taxon>
    </lineage>
</organism>
<protein>
    <submittedName>
        <fullName evidence="3">Uncharacterized protein</fullName>
    </submittedName>
</protein>
<evidence type="ECO:0000256" key="1">
    <source>
        <dbReference type="SAM" id="MobiDB-lite"/>
    </source>
</evidence>
<evidence type="ECO:0000256" key="2">
    <source>
        <dbReference type="SAM" id="Phobius"/>
    </source>
</evidence>
<name>A0A0A1WAA1_9SPHN</name>
<dbReference type="EMBL" id="BBPI01000070">
    <property type="protein sequence ID" value="GAM01931.1"/>
    <property type="molecule type" value="Genomic_DNA"/>
</dbReference>
<keyword evidence="2" id="KW-1133">Transmembrane helix</keyword>
<proteinExistence type="predicted"/>
<keyword evidence="2" id="KW-0812">Transmembrane</keyword>
<sequence length="147" mass="15941">MTATLLLLGLTITLYVWPDLPVSRWLAGMMVEAPARLLGRVRPGHWAMMALGVALLGLAIWFEIDEIRMLAAAAAPMGDLVMLASAIEWGGVAELVMAAVLSSSMLARWPVFGRWAGRMSASRTARPRRVERPANDSDDGEGRRLAA</sequence>
<evidence type="ECO:0000313" key="3">
    <source>
        <dbReference type="EMBL" id="GAM01931.1"/>
    </source>
</evidence>
<feature type="compositionally biased region" description="Basic and acidic residues" evidence="1">
    <location>
        <begin position="128"/>
        <end position="147"/>
    </location>
</feature>